<gene>
    <name evidence="2" type="ORF">DAPPUDRAFT_120442</name>
</gene>
<dbReference type="EMBL" id="GL733765">
    <property type="protein sequence ID" value="EFX62194.1"/>
    <property type="molecule type" value="Genomic_DNA"/>
</dbReference>
<dbReference type="AlphaFoldDB" id="E9I1D6"/>
<evidence type="ECO:0000256" key="1">
    <source>
        <dbReference type="SAM" id="MobiDB-lite"/>
    </source>
</evidence>
<dbReference type="InParanoid" id="E9I1D6"/>
<feature type="compositionally biased region" description="Low complexity" evidence="1">
    <location>
        <begin position="79"/>
        <end position="94"/>
    </location>
</feature>
<reference evidence="2 3" key="1">
    <citation type="journal article" date="2011" name="Science">
        <title>The ecoresponsive genome of Daphnia pulex.</title>
        <authorList>
            <person name="Colbourne J.K."/>
            <person name="Pfrender M.E."/>
            <person name="Gilbert D."/>
            <person name="Thomas W.K."/>
            <person name="Tucker A."/>
            <person name="Oakley T.H."/>
            <person name="Tokishita S."/>
            <person name="Aerts A."/>
            <person name="Arnold G.J."/>
            <person name="Basu M.K."/>
            <person name="Bauer D.J."/>
            <person name="Caceres C.E."/>
            <person name="Carmel L."/>
            <person name="Casola C."/>
            <person name="Choi J.H."/>
            <person name="Detter J.C."/>
            <person name="Dong Q."/>
            <person name="Dusheyko S."/>
            <person name="Eads B.D."/>
            <person name="Frohlich T."/>
            <person name="Geiler-Samerotte K.A."/>
            <person name="Gerlach D."/>
            <person name="Hatcher P."/>
            <person name="Jogdeo S."/>
            <person name="Krijgsveld J."/>
            <person name="Kriventseva E.V."/>
            <person name="Kultz D."/>
            <person name="Laforsch C."/>
            <person name="Lindquist E."/>
            <person name="Lopez J."/>
            <person name="Manak J.R."/>
            <person name="Muller J."/>
            <person name="Pangilinan J."/>
            <person name="Patwardhan R.P."/>
            <person name="Pitluck S."/>
            <person name="Pritham E.J."/>
            <person name="Rechtsteiner A."/>
            <person name="Rho M."/>
            <person name="Rogozin I.B."/>
            <person name="Sakarya O."/>
            <person name="Salamov A."/>
            <person name="Schaack S."/>
            <person name="Shapiro H."/>
            <person name="Shiga Y."/>
            <person name="Skalitzky C."/>
            <person name="Smith Z."/>
            <person name="Souvorov A."/>
            <person name="Sung W."/>
            <person name="Tang Z."/>
            <person name="Tsuchiya D."/>
            <person name="Tu H."/>
            <person name="Vos H."/>
            <person name="Wang M."/>
            <person name="Wolf Y.I."/>
            <person name="Yamagata H."/>
            <person name="Yamada T."/>
            <person name="Ye Y."/>
            <person name="Shaw J.R."/>
            <person name="Andrews J."/>
            <person name="Crease T.J."/>
            <person name="Tang H."/>
            <person name="Lucas S.M."/>
            <person name="Robertson H.M."/>
            <person name="Bork P."/>
            <person name="Koonin E.V."/>
            <person name="Zdobnov E.M."/>
            <person name="Grigoriev I.V."/>
            <person name="Lynch M."/>
            <person name="Boore J.L."/>
        </authorList>
    </citation>
    <scope>NUCLEOTIDE SEQUENCE [LARGE SCALE GENOMIC DNA]</scope>
</reference>
<feature type="compositionally biased region" description="Basic and acidic residues" evidence="1">
    <location>
        <begin position="148"/>
        <end position="165"/>
    </location>
</feature>
<keyword evidence="3" id="KW-1185">Reference proteome</keyword>
<dbReference type="HOGENOM" id="CLU_1241228_0_0_1"/>
<feature type="compositionally biased region" description="Polar residues" evidence="1">
    <location>
        <begin position="185"/>
        <end position="196"/>
    </location>
</feature>
<dbReference type="Proteomes" id="UP000000305">
    <property type="component" value="Unassembled WGS sequence"/>
</dbReference>
<protein>
    <submittedName>
        <fullName evidence="2">Uncharacterized protein</fullName>
    </submittedName>
</protein>
<feature type="region of interest" description="Disordered" evidence="1">
    <location>
        <begin position="76"/>
        <end position="223"/>
    </location>
</feature>
<dbReference type="KEGG" id="dpx:DAPPUDRAFT_120442"/>
<evidence type="ECO:0000313" key="2">
    <source>
        <dbReference type="EMBL" id="EFX62194.1"/>
    </source>
</evidence>
<accession>E9I1D6</accession>
<sequence>MMKRTKKMRWMTKNRLPQNHLWTPMKTHMLRLLANHLHSSSLSEPSKKKAANLKEVDVESLSSGVAESDSIKAFQRQGALPAEATTPAVATTTQTEDDHPPPPVPIRSGQRIDSGTESEEELRKGSPNRLALSKADKNMSEPGTEIEEAVRRILADSESQRETGAKSRRGPKKNPDGTLNLRGSMPSSRASDRNPSGSPPIIIAEGNPNRPQSPKIWVTVDEL</sequence>
<name>E9I1D6_DAPPU</name>
<evidence type="ECO:0000313" key="3">
    <source>
        <dbReference type="Proteomes" id="UP000000305"/>
    </source>
</evidence>
<organism evidence="2 3">
    <name type="scientific">Daphnia pulex</name>
    <name type="common">Water flea</name>
    <dbReference type="NCBI Taxonomy" id="6669"/>
    <lineage>
        <taxon>Eukaryota</taxon>
        <taxon>Metazoa</taxon>
        <taxon>Ecdysozoa</taxon>
        <taxon>Arthropoda</taxon>
        <taxon>Crustacea</taxon>
        <taxon>Branchiopoda</taxon>
        <taxon>Diplostraca</taxon>
        <taxon>Cladocera</taxon>
        <taxon>Anomopoda</taxon>
        <taxon>Daphniidae</taxon>
        <taxon>Daphnia</taxon>
    </lineage>
</organism>
<proteinExistence type="predicted"/>